<proteinExistence type="predicted"/>
<sequence length="74" mass="8022">MKTHAQVGSVALTEERCPVTAQFTNIVGMYSALEAHLLDINGNMIGYALTVSNAEGVSDVKYYSYKPVETVPKV</sequence>
<organism evidence="1 2">
    <name type="scientific">Acinetobacter phage vB_AbaS_D0</name>
    <dbReference type="NCBI Taxonomy" id="2510492"/>
    <lineage>
        <taxon>Viruses</taxon>
        <taxon>Duplodnaviria</taxon>
        <taxon>Heunggongvirae</taxon>
        <taxon>Uroviricota</taxon>
        <taxon>Caudoviricetes</taxon>
        <taxon>Lokivirus</taxon>
        <taxon>Lokivirus IMEAB3</taxon>
    </lineage>
</organism>
<name>A0A481S2I8_9CAUD</name>
<accession>A0A481S2I8</accession>
<dbReference type="Proteomes" id="UP000291908">
    <property type="component" value="Genome"/>
</dbReference>
<evidence type="ECO:0000313" key="2">
    <source>
        <dbReference type="Proteomes" id="UP000291908"/>
    </source>
</evidence>
<reference evidence="1 2" key="1">
    <citation type="submission" date="2019-01" db="EMBL/GenBank/DDBJ databases">
        <authorList>
            <person name="Yuan Y."/>
            <person name="Xu Y."/>
        </authorList>
    </citation>
    <scope>NUCLEOTIDE SEQUENCE [LARGE SCALE GENOMIC DNA]</scope>
</reference>
<protein>
    <submittedName>
        <fullName evidence="1">Uncharacterized protein</fullName>
    </submittedName>
</protein>
<gene>
    <name evidence="1" type="ORF">vBAbaSD0_23</name>
</gene>
<dbReference type="EMBL" id="MK411820">
    <property type="protein sequence ID" value="QBG78717.1"/>
    <property type="molecule type" value="Genomic_DNA"/>
</dbReference>
<evidence type="ECO:0000313" key="1">
    <source>
        <dbReference type="EMBL" id="QBG78717.1"/>
    </source>
</evidence>